<dbReference type="Pfam" id="PF10338">
    <property type="entry name" value="YBL028C_N"/>
    <property type="match status" value="1"/>
</dbReference>
<evidence type="ECO:0000259" key="2">
    <source>
        <dbReference type="Pfam" id="PF10338"/>
    </source>
</evidence>
<sequence length="129" mass="14666">MAKSARASNTKRNRRNLRAKVFGPAHDARLERLSAKLQEVASKPSVTEEKAMEVDDTTQQAEEQPTQDGAEEMEIDAEGVTLKPVKTRSDKNRSGRKEHRVSKKKERNMMVFASERARKAKMASKKKRK</sequence>
<accession>A0A0D2FBU5</accession>
<feature type="compositionally biased region" description="Basic residues" evidence="1">
    <location>
        <begin position="96"/>
        <end position="106"/>
    </location>
</feature>
<dbReference type="EMBL" id="KN847319">
    <property type="protein sequence ID" value="KIW57509.1"/>
    <property type="molecule type" value="Genomic_DNA"/>
</dbReference>
<dbReference type="PANTHER" id="PTHR28219:SF1">
    <property type="entry name" value="UPF0642 PROTEIN YBL028C"/>
    <property type="match status" value="1"/>
</dbReference>
<organism evidence="3 4">
    <name type="scientific">Exophiala xenobiotica</name>
    <dbReference type="NCBI Taxonomy" id="348802"/>
    <lineage>
        <taxon>Eukaryota</taxon>
        <taxon>Fungi</taxon>
        <taxon>Dikarya</taxon>
        <taxon>Ascomycota</taxon>
        <taxon>Pezizomycotina</taxon>
        <taxon>Eurotiomycetes</taxon>
        <taxon>Chaetothyriomycetidae</taxon>
        <taxon>Chaetothyriales</taxon>
        <taxon>Herpotrichiellaceae</taxon>
        <taxon>Exophiala</taxon>
    </lineage>
</organism>
<feature type="region of interest" description="Disordered" evidence="1">
    <location>
        <begin position="1"/>
        <end position="25"/>
    </location>
</feature>
<dbReference type="PANTHER" id="PTHR28219">
    <property type="entry name" value="UPF0642 PROTEIN YBL028C"/>
    <property type="match status" value="1"/>
</dbReference>
<feature type="region of interest" description="Disordered" evidence="1">
    <location>
        <begin position="39"/>
        <end position="110"/>
    </location>
</feature>
<dbReference type="GeneID" id="25327960"/>
<feature type="compositionally biased region" description="Polar residues" evidence="1">
    <location>
        <begin position="57"/>
        <end position="67"/>
    </location>
</feature>
<reference evidence="3 4" key="1">
    <citation type="submission" date="2015-01" db="EMBL/GenBank/DDBJ databases">
        <title>The Genome Sequence of Exophiala xenobiotica CBS118157.</title>
        <authorList>
            <consortium name="The Broad Institute Genomics Platform"/>
            <person name="Cuomo C."/>
            <person name="de Hoog S."/>
            <person name="Gorbushina A."/>
            <person name="Stielow B."/>
            <person name="Teixiera M."/>
            <person name="Abouelleil A."/>
            <person name="Chapman S.B."/>
            <person name="Priest M."/>
            <person name="Young S.K."/>
            <person name="Wortman J."/>
            <person name="Nusbaum C."/>
            <person name="Birren B."/>
        </authorList>
    </citation>
    <scope>NUCLEOTIDE SEQUENCE [LARGE SCALE GENOMIC DNA]</scope>
    <source>
        <strain evidence="3 4">CBS 118157</strain>
    </source>
</reference>
<evidence type="ECO:0000313" key="4">
    <source>
        <dbReference type="Proteomes" id="UP000054342"/>
    </source>
</evidence>
<dbReference type="RefSeq" id="XP_013318093.1">
    <property type="nucleotide sequence ID" value="XM_013462639.1"/>
</dbReference>
<dbReference type="InterPro" id="IPR019434">
    <property type="entry name" value="DUF2423"/>
</dbReference>
<feature type="domain" description="DUF2423" evidence="2">
    <location>
        <begin position="1"/>
        <end position="44"/>
    </location>
</feature>
<gene>
    <name evidence="3" type="ORF">PV05_06052</name>
</gene>
<dbReference type="OrthoDB" id="4087970at2759"/>
<dbReference type="Proteomes" id="UP000054342">
    <property type="component" value="Unassembled WGS sequence"/>
</dbReference>
<feature type="compositionally biased region" description="Basic residues" evidence="1">
    <location>
        <begin position="9"/>
        <end position="18"/>
    </location>
</feature>
<protein>
    <recommendedName>
        <fullName evidence="2">DUF2423 domain-containing protein</fullName>
    </recommendedName>
</protein>
<proteinExistence type="predicted"/>
<dbReference type="HOGENOM" id="CLU_149452_0_0_1"/>
<evidence type="ECO:0000256" key="1">
    <source>
        <dbReference type="SAM" id="MobiDB-lite"/>
    </source>
</evidence>
<evidence type="ECO:0000313" key="3">
    <source>
        <dbReference type="EMBL" id="KIW57509.1"/>
    </source>
</evidence>
<dbReference type="GO" id="GO:0030687">
    <property type="term" value="C:preribosome, large subunit precursor"/>
    <property type="evidence" value="ECO:0007669"/>
    <property type="project" value="TreeGrafter"/>
</dbReference>
<keyword evidence="4" id="KW-1185">Reference proteome</keyword>
<dbReference type="AlphaFoldDB" id="A0A0D2FBU5"/>
<name>A0A0D2FBU5_9EURO</name>